<dbReference type="InterPro" id="IPR011009">
    <property type="entry name" value="Kinase-like_dom_sf"/>
</dbReference>
<evidence type="ECO:0000259" key="1">
    <source>
        <dbReference type="Pfam" id="PF01636"/>
    </source>
</evidence>
<dbReference type="InterPro" id="IPR016259">
    <property type="entry name" value="Hygromycin-B_Kinase"/>
</dbReference>
<dbReference type="AlphaFoldDB" id="A0A1I3PRV9"/>
<dbReference type="PANTHER" id="PTHR41283:SF1">
    <property type="entry name" value="AMINOGLYCOSIDE PHOSPHOTRANSFERASE DOMAIN-CONTAINING PROTEIN"/>
    <property type="match status" value="1"/>
</dbReference>
<name>A0A1I3PRV9_9BACL</name>
<dbReference type="EMBL" id="FORT01000002">
    <property type="protein sequence ID" value="SFJ24145.1"/>
    <property type="molecule type" value="Genomic_DNA"/>
</dbReference>
<dbReference type="InterPro" id="IPR002575">
    <property type="entry name" value="Aminoglycoside_PTrfase"/>
</dbReference>
<keyword evidence="2" id="KW-0418">Kinase</keyword>
<evidence type="ECO:0000313" key="2">
    <source>
        <dbReference type="EMBL" id="SFJ24145.1"/>
    </source>
</evidence>
<dbReference type="RefSeq" id="WP_092266943.1">
    <property type="nucleotide sequence ID" value="NZ_FORT01000002.1"/>
</dbReference>
<dbReference type="SUPFAM" id="SSF56112">
    <property type="entry name" value="Protein kinase-like (PK-like)"/>
    <property type="match status" value="1"/>
</dbReference>
<evidence type="ECO:0000313" key="3">
    <source>
        <dbReference type="Proteomes" id="UP000198915"/>
    </source>
</evidence>
<keyword evidence="2" id="KW-0808">Transferase</keyword>
<gene>
    <name evidence="2" type="ORF">SAMN05518846_102469</name>
</gene>
<organism evidence="2 3">
    <name type="scientific">Brevibacillus centrosporus</name>
    <dbReference type="NCBI Taxonomy" id="54910"/>
    <lineage>
        <taxon>Bacteria</taxon>
        <taxon>Bacillati</taxon>
        <taxon>Bacillota</taxon>
        <taxon>Bacilli</taxon>
        <taxon>Bacillales</taxon>
        <taxon>Paenibacillaceae</taxon>
        <taxon>Brevibacillus</taxon>
    </lineage>
</organism>
<sequence>MESWLDHLIRTASSLQKTIHIEPILKGFSTDRKFHVILSDGEQRVLRVADREQWEQKKAEFQVLQSLQARKGVKASRPIELGLVDEFDICFMVLSYVAGEDAKDALRNLTAEEQYLIGKEAGRQLALMHTIAAPSEVTDWYQRCYEQKHSRYVEAYRACGHSIANADRILAFMDEHAAALQDTTSVFLHDDFHVGNLIVAGKHYAGAIDFNRFDWGDPVHDFTKLAFFSQEISTPYSIGQIDGYHERKGSISEIFWLRYCLYTAMAMFSSLVWTIRVIPQQTREMQERIKHISLQHDFFEQLVPDWYKRM</sequence>
<protein>
    <submittedName>
        <fullName evidence="2">Predicted kinase, aminoglycoside phosphotransferase (APT) family</fullName>
    </submittedName>
</protein>
<dbReference type="STRING" id="1884381.SAMN05518846_102469"/>
<feature type="domain" description="Aminoglycoside phosphotransferase" evidence="1">
    <location>
        <begin position="21"/>
        <end position="245"/>
    </location>
</feature>
<keyword evidence="3" id="KW-1185">Reference proteome</keyword>
<dbReference type="Proteomes" id="UP000198915">
    <property type="component" value="Unassembled WGS sequence"/>
</dbReference>
<dbReference type="Pfam" id="PF01636">
    <property type="entry name" value="APH"/>
    <property type="match status" value="1"/>
</dbReference>
<dbReference type="Gene3D" id="3.90.1200.10">
    <property type="match status" value="1"/>
</dbReference>
<accession>A0A1I3PRV9</accession>
<dbReference type="GO" id="GO:0016301">
    <property type="term" value="F:kinase activity"/>
    <property type="evidence" value="ECO:0007669"/>
    <property type="project" value="UniProtKB-KW"/>
</dbReference>
<reference evidence="3" key="1">
    <citation type="submission" date="2016-10" db="EMBL/GenBank/DDBJ databases">
        <authorList>
            <person name="Varghese N."/>
            <person name="Submissions S."/>
        </authorList>
    </citation>
    <scope>NUCLEOTIDE SEQUENCE [LARGE SCALE GENOMIC DNA]</scope>
    <source>
        <strain evidence="3">OK042</strain>
    </source>
</reference>
<proteinExistence type="predicted"/>
<dbReference type="PANTHER" id="PTHR41283">
    <property type="entry name" value="AMINOGLYCOSIDE PHOSPHOTRANSFERASE"/>
    <property type="match status" value="1"/>
</dbReference>
<dbReference type="PIRSF" id="PIRSF000707">
    <property type="entry name" value="Hygromycin-B_kinase"/>
    <property type="match status" value="1"/>
</dbReference>